<evidence type="ECO:0000256" key="6">
    <source>
        <dbReference type="ARBA" id="ARBA00023157"/>
    </source>
</evidence>
<keyword evidence="4" id="KW-0732">Signal</keyword>
<dbReference type="SMART" id="SM00110">
    <property type="entry name" value="C1Q"/>
    <property type="match status" value="1"/>
</dbReference>
<dbReference type="PROSITE" id="PS51041">
    <property type="entry name" value="EMI"/>
    <property type="match status" value="1"/>
</dbReference>
<dbReference type="AlphaFoldDB" id="A0A4W6CIY9"/>
<reference evidence="11" key="3">
    <citation type="submission" date="2025-09" db="UniProtKB">
        <authorList>
            <consortium name="Ensembl"/>
        </authorList>
    </citation>
    <scope>IDENTIFICATION</scope>
</reference>
<dbReference type="Gene3D" id="2.60.120.40">
    <property type="match status" value="1"/>
</dbReference>
<dbReference type="InterPro" id="IPR001073">
    <property type="entry name" value="C1q_dom"/>
</dbReference>
<comment type="subcellular location">
    <subcellularLocation>
        <location evidence="1">Secreted</location>
        <location evidence="1">Extracellular space</location>
        <location evidence="1">Extracellular matrix</location>
    </subcellularLocation>
</comment>
<evidence type="ECO:0000256" key="8">
    <source>
        <dbReference type="SAM" id="MobiDB-lite"/>
    </source>
</evidence>
<dbReference type="STRING" id="8187.ENSLCAP00010012071"/>
<feature type="coiled-coil region" evidence="7">
    <location>
        <begin position="386"/>
        <end position="413"/>
    </location>
</feature>
<dbReference type="SUPFAM" id="SSF49842">
    <property type="entry name" value="TNF-like"/>
    <property type="match status" value="1"/>
</dbReference>
<dbReference type="Proteomes" id="UP000314980">
    <property type="component" value="Unassembled WGS sequence"/>
</dbReference>
<evidence type="ECO:0000256" key="7">
    <source>
        <dbReference type="SAM" id="Coils"/>
    </source>
</evidence>
<dbReference type="PANTHER" id="PTHR15427:SF5">
    <property type="entry name" value="EMILIN-2"/>
    <property type="match status" value="1"/>
</dbReference>
<dbReference type="InParanoid" id="A0A4W6CIY9"/>
<keyword evidence="5 7" id="KW-0175">Coiled coil</keyword>
<reference evidence="12" key="1">
    <citation type="submission" date="2015-09" db="EMBL/GenBank/DDBJ databases">
        <authorList>
            <person name="Sai Rama Sridatta P."/>
        </authorList>
    </citation>
    <scope>NUCLEOTIDE SEQUENCE [LARGE SCALE GENOMIC DNA]</scope>
</reference>
<gene>
    <name evidence="11" type="primary">EMILIN2</name>
</gene>
<evidence type="ECO:0000256" key="5">
    <source>
        <dbReference type="ARBA" id="ARBA00023054"/>
    </source>
</evidence>
<feature type="region of interest" description="Disordered" evidence="8">
    <location>
        <begin position="118"/>
        <end position="157"/>
    </location>
</feature>
<evidence type="ECO:0000256" key="1">
    <source>
        <dbReference type="ARBA" id="ARBA00004498"/>
    </source>
</evidence>
<evidence type="ECO:0000313" key="11">
    <source>
        <dbReference type="Ensembl" id="ENSLCAP00010012071.1"/>
    </source>
</evidence>
<sequence>AFKSFHLSTLWISNVMFAGKRNAYRCVDSFVCSVYSANNVSCAVVGGTESFVQPEVLPCPPELPNCAQQVIYQTHFRPTYKIAYKTVTELEWRCCPGYQGHDCREVKDLRLLQVDPPQQRTEGQRNHPWGGEEQFRGQTGHRPLGGHGGSQSPQHLEEEVQRLSQMVLDMQARMTDMSSNLRLDFQEDASKMLVTLMNNFRQPASARVMNKISQVTDDLESKTNTLDELLGRVNRHDGQIRLLMEAAHSPLSTPAPAPPSSDTDLRTYLDDKIRALREELMEGMEIKLADLKNSCDYKIMSVQEQCEGQEVNYLSLAELMDTKETDLRNEIQDLKTKLVDPGKEGAQVSDSVLSRVENLEIRLNSSEKTVAGQCLSVEEKLNKEQAEAIKGLRENLEDKLASMEDRLTTLLVDTSTNSQSGVQPESQDTLQSDVNSLKGSVQTLEDRFNVLDQRCSKELKANLTVVENLQQDFQSCRTAISDMETSLKTQINGLGAMEGQLLNYSSSFENVHGELSSIKGRMGRLEDSLSDVVHQQSHTLQSLNSTWGQVKKGAEQEAKELLELHRMQHQELRQQLDELGREVKAEANQCREKTEDVGKEIAHMDSRIVSVESLCAKLDPISSSLQRIKEGLNKHVTGLWTCINQLNGTVRAHAQDIRRLRGTSQNLQNHVANIARDHQVLTDSGDGKTAPSLTPYLSFSGVQVVVEDTGLPQGSSKSLTMPVGSVDASLPQPPVMETGEAGPPGRMTPSKLPKGTDGSMMPIQGFAGAPGERKPTCTCILFCMFPSIVSQVPSFRFVVFQCVTSPLLCADEKVSFSAGLTLSPFQGEVGIIRFNKVLVNDGGHYDPHTGIFTAPTDGRYLVSAVLAAQRGEKVEAVLSVTNRSIQRLDSTGFLSGAAAAPASHELCNCSSSTSLSLVLSLKRGDRVGLVMMAGKLAISASPEILSSFSAVLLYSSPSKR</sequence>
<dbReference type="GeneTree" id="ENSGT01030000234633"/>
<dbReference type="InterPro" id="IPR050392">
    <property type="entry name" value="Collagen/C1q_domain"/>
</dbReference>
<keyword evidence="3" id="KW-0272">Extracellular matrix</keyword>
<keyword evidence="12" id="KW-1185">Reference proteome</keyword>
<dbReference type="InterPro" id="IPR011489">
    <property type="entry name" value="EMI_domain"/>
</dbReference>
<keyword evidence="6" id="KW-1015">Disulfide bond</keyword>
<dbReference type="Pfam" id="PF00386">
    <property type="entry name" value="C1q"/>
    <property type="match status" value="1"/>
</dbReference>
<evidence type="ECO:0000259" key="9">
    <source>
        <dbReference type="PROSITE" id="PS50871"/>
    </source>
</evidence>
<dbReference type="PANTHER" id="PTHR15427">
    <property type="entry name" value="EMILIN ELASTIN MICROFIBRIL INTERFACE-LOCATED PROTEIN ELASTIN MICROFIBRIL INTERFACER"/>
    <property type="match status" value="1"/>
</dbReference>
<dbReference type="PROSITE" id="PS50871">
    <property type="entry name" value="C1Q"/>
    <property type="match status" value="1"/>
</dbReference>
<feature type="domain" description="C1q" evidence="9">
    <location>
        <begin position="809"/>
        <end position="959"/>
    </location>
</feature>
<evidence type="ECO:0000313" key="12">
    <source>
        <dbReference type="Proteomes" id="UP000314980"/>
    </source>
</evidence>
<accession>A0A4W6CIY9</accession>
<feature type="coiled-coil region" evidence="7">
    <location>
        <begin position="555"/>
        <end position="596"/>
    </location>
</feature>
<dbReference type="Pfam" id="PF07546">
    <property type="entry name" value="EMI"/>
    <property type="match status" value="1"/>
</dbReference>
<evidence type="ECO:0000259" key="10">
    <source>
        <dbReference type="PROSITE" id="PS51041"/>
    </source>
</evidence>
<dbReference type="FunFam" id="2.60.120.40:FF:000035">
    <property type="entry name" value="Elastin microfibril interfacer 2a"/>
    <property type="match status" value="1"/>
</dbReference>
<dbReference type="Ensembl" id="ENSLCAT00010012330.1">
    <property type="protein sequence ID" value="ENSLCAP00010012071.1"/>
    <property type="gene ID" value="ENSLCAG00010005723.1"/>
</dbReference>
<proteinExistence type="predicted"/>
<feature type="domain" description="EMI" evidence="10">
    <location>
        <begin position="28"/>
        <end position="105"/>
    </location>
</feature>
<evidence type="ECO:0000256" key="4">
    <source>
        <dbReference type="ARBA" id="ARBA00022729"/>
    </source>
</evidence>
<evidence type="ECO:0000256" key="2">
    <source>
        <dbReference type="ARBA" id="ARBA00022525"/>
    </source>
</evidence>
<reference evidence="11" key="2">
    <citation type="submission" date="2025-08" db="UniProtKB">
        <authorList>
            <consortium name="Ensembl"/>
        </authorList>
    </citation>
    <scope>IDENTIFICATION</scope>
</reference>
<name>A0A4W6CIY9_LATCA</name>
<keyword evidence="2" id="KW-0964">Secreted</keyword>
<dbReference type="InterPro" id="IPR008983">
    <property type="entry name" value="Tumour_necrosis_fac-like_dom"/>
</dbReference>
<organism evidence="11 12">
    <name type="scientific">Lates calcarifer</name>
    <name type="common">Barramundi</name>
    <name type="synonym">Holocentrus calcarifer</name>
    <dbReference type="NCBI Taxonomy" id="8187"/>
    <lineage>
        <taxon>Eukaryota</taxon>
        <taxon>Metazoa</taxon>
        <taxon>Chordata</taxon>
        <taxon>Craniata</taxon>
        <taxon>Vertebrata</taxon>
        <taxon>Euteleostomi</taxon>
        <taxon>Actinopterygii</taxon>
        <taxon>Neopterygii</taxon>
        <taxon>Teleostei</taxon>
        <taxon>Neoteleostei</taxon>
        <taxon>Acanthomorphata</taxon>
        <taxon>Carangaria</taxon>
        <taxon>Carangaria incertae sedis</taxon>
        <taxon>Centropomidae</taxon>
        <taxon>Lates</taxon>
    </lineage>
</organism>
<protein>
    <submittedName>
        <fullName evidence="11">Elastin microfibril interfacer 2</fullName>
    </submittedName>
</protein>
<evidence type="ECO:0000256" key="3">
    <source>
        <dbReference type="ARBA" id="ARBA00022530"/>
    </source>
</evidence>